<dbReference type="AlphaFoldDB" id="A0A401UBT1"/>
<dbReference type="RefSeq" id="WP_127122967.1">
    <property type="nucleotide sequence ID" value="NZ_BHXQ01000004.1"/>
</dbReference>
<keyword evidence="1" id="KW-0472">Membrane</keyword>
<gene>
    <name evidence="3" type="ORF">SanaruYs_25680</name>
</gene>
<dbReference type="PANTHER" id="PTHR33371">
    <property type="entry name" value="INTERMEMBRANE PHOSPHOLIPID TRANSPORT SYSTEM BINDING PROTEIN MLAD-RELATED"/>
    <property type="match status" value="1"/>
</dbReference>
<dbReference type="InterPro" id="IPR003399">
    <property type="entry name" value="Mce/MlaD"/>
</dbReference>
<dbReference type="InterPro" id="IPR052336">
    <property type="entry name" value="MlaD_Phospholipid_Transporter"/>
</dbReference>
<proteinExistence type="predicted"/>
<comment type="caution">
    <text evidence="3">The sequence shown here is derived from an EMBL/GenBank/DDBJ whole genome shotgun (WGS) entry which is preliminary data.</text>
</comment>
<dbReference type="EMBL" id="BHXQ01000004">
    <property type="protein sequence ID" value="GCC52332.1"/>
    <property type="molecule type" value="Genomic_DNA"/>
</dbReference>
<keyword evidence="1" id="KW-1133">Transmembrane helix</keyword>
<evidence type="ECO:0000313" key="3">
    <source>
        <dbReference type="EMBL" id="GCC52332.1"/>
    </source>
</evidence>
<keyword evidence="4" id="KW-1185">Reference proteome</keyword>
<feature type="transmembrane region" description="Helical" evidence="1">
    <location>
        <begin position="7"/>
        <end position="27"/>
    </location>
</feature>
<dbReference type="PANTHER" id="PTHR33371:SF4">
    <property type="entry name" value="INTERMEMBRANE PHOSPHOLIPID TRANSPORT SYSTEM BINDING PROTEIN MLAD"/>
    <property type="match status" value="1"/>
</dbReference>
<evidence type="ECO:0000259" key="2">
    <source>
        <dbReference type="Pfam" id="PF02470"/>
    </source>
</evidence>
<dbReference type="Proteomes" id="UP000288227">
    <property type="component" value="Unassembled WGS sequence"/>
</dbReference>
<name>A0A401UBT1_9BACT</name>
<evidence type="ECO:0000313" key="4">
    <source>
        <dbReference type="Proteomes" id="UP000288227"/>
    </source>
</evidence>
<evidence type="ECO:0000256" key="1">
    <source>
        <dbReference type="SAM" id="Phobius"/>
    </source>
</evidence>
<feature type="domain" description="Mce/MlaD" evidence="2">
    <location>
        <begin position="37"/>
        <end position="108"/>
    </location>
</feature>
<protein>
    <submittedName>
        <fullName evidence="3">MCE family protein</fullName>
    </submittedName>
</protein>
<sequence>MKFSKEIKVGIFMVSALVLLYFGFNFLKGIDFFSSQKRYYAFYENVDKLTQSNQIFLNGLAVGRVSDIRIIQGATNKVLVELKIDSEVKLNNETIAMLTSDFLGTKSILLDLGKGQKILQQNDTLQAELDKGMAELLEQAAPVASSLQSTLIKVNNILSNLEKNTAQMDKMFAELAATPRLINGTLTITQQKIGELSDQAKSVSQNLNGALSDLRPTLNNFRTLSDSLKDLRLSGTLQRTEEAMVKLNETLGRFNSGDNTVSKLMTEDSLYVNLNKLVLTMDTLANHFNTHPKHFLAPLGKSSRKIARDHAKESKSN</sequence>
<keyword evidence="1" id="KW-0812">Transmembrane</keyword>
<dbReference type="Pfam" id="PF02470">
    <property type="entry name" value="MlaD"/>
    <property type="match status" value="1"/>
</dbReference>
<organism evidence="3 4">
    <name type="scientific">Chryseotalea sanaruensis</name>
    <dbReference type="NCBI Taxonomy" id="2482724"/>
    <lineage>
        <taxon>Bacteria</taxon>
        <taxon>Pseudomonadati</taxon>
        <taxon>Bacteroidota</taxon>
        <taxon>Cytophagia</taxon>
        <taxon>Cytophagales</taxon>
        <taxon>Chryseotaleaceae</taxon>
        <taxon>Chryseotalea</taxon>
    </lineage>
</organism>
<dbReference type="OrthoDB" id="9769132at2"/>
<accession>A0A401UBT1</accession>
<reference evidence="3 4" key="1">
    <citation type="submission" date="2018-11" db="EMBL/GenBank/DDBJ databases">
        <title>Chryseotalea sanarue gen. nov., sp., nov., a member of the family Cytophagaceae, isolated from a brackish lake in Hamamatsu Japan.</title>
        <authorList>
            <person name="Maejima Y."/>
            <person name="Iino T."/>
            <person name="Muraguchi Y."/>
            <person name="Fukuda K."/>
            <person name="Ohkuma M."/>
            <person name="Moriuchi R."/>
            <person name="Dohra H."/>
            <person name="Kimbara K."/>
            <person name="Shintani M."/>
        </authorList>
    </citation>
    <scope>NUCLEOTIDE SEQUENCE [LARGE SCALE GENOMIC DNA]</scope>
    <source>
        <strain evidence="3 4">Ys</strain>
    </source>
</reference>